<evidence type="ECO:0000256" key="8">
    <source>
        <dbReference type="ARBA" id="ARBA00023163"/>
    </source>
</evidence>
<evidence type="ECO:0000256" key="6">
    <source>
        <dbReference type="ARBA" id="ARBA00023015"/>
    </source>
</evidence>
<keyword evidence="9" id="KW-0539">Nucleus</keyword>
<dbReference type="Gene3D" id="3.30.460.10">
    <property type="entry name" value="Beta Polymerase, domain 2"/>
    <property type="match status" value="1"/>
</dbReference>
<keyword evidence="5" id="KW-0809">Transit peptide</keyword>
<comment type="subcellular location">
    <subcellularLocation>
        <location evidence="1">Plastid</location>
        <location evidence="1">Chloroplast</location>
    </subcellularLocation>
</comment>
<dbReference type="HOGENOM" id="CLU_014835_0_0_1"/>
<dbReference type="PROSITE" id="PS51005">
    <property type="entry name" value="NAC"/>
    <property type="match status" value="1"/>
</dbReference>
<dbReference type="STRING" id="4533.J3MYS9"/>
<comment type="similarity">
    <text evidence="2">Belongs to the Iojap/RsfS family.</text>
</comment>
<comment type="subunit">
    <text evidence="10">Interacts with chloroplast ribosomal protein uL14c (rpl14).</text>
</comment>
<dbReference type="PANTHER" id="PTHR21043">
    <property type="entry name" value="IOJAP SUPERFAMILY ORTHOLOG"/>
    <property type="match status" value="1"/>
</dbReference>
<reference evidence="13" key="1">
    <citation type="journal article" date="2013" name="Nat. Commun.">
        <title>Whole-genome sequencing of Oryza brachyantha reveals mechanisms underlying Oryza genome evolution.</title>
        <authorList>
            <person name="Chen J."/>
            <person name="Huang Q."/>
            <person name="Gao D."/>
            <person name="Wang J."/>
            <person name="Lang Y."/>
            <person name="Liu T."/>
            <person name="Li B."/>
            <person name="Bai Z."/>
            <person name="Luis Goicoechea J."/>
            <person name="Liang C."/>
            <person name="Chen C."/>
            <person name="Zhang W."/>
            <person name="Sun S."/>
            <person name="Liao Y."/>
            <person name="Zhang X."/>
            <person name="Yang L."/>
            <person name="Song C."/>
            <person name="Wang M."/>
            <person name="Shi J."/>
            <person name="Liu G."/>
            <person name="Liu J."/>
            <person name="Zhou H."/>
            <person name="Zhou W."/>
            <person name="Yu Q."/>
            <person name="An N."/>
            <person name="Chen Y."/>
            <person name="Cai Q."/>
            <person name="Wang B."/>
            <person name="Liu B."/>
            <person name="Min J."/>
            <person name="Huang Y."/>
            <person name="Wu H."/>
            <person name="Li Z."/>
            <person name="Zhang Y."/>
            <person name="Yin Y."/>
            <person name="Song W."/>
            <person name="Jiang J."/>
            <person name="Jackson S.A."/>
            <person name="Wing R.A."/>
            <person name="Wang J."/>
            <person name="Chen M."/>
        </authorList>
    </citation>
    <scope>NUCLEOTIDE SEQUENCE [LARGE SCALE GENOMIC DNA]</scope>
    <source>
        <strain evidence="13">cv. IRGC 101232</strain>
    </source>
</reference>
<keyword evidence="4" id="KW-0934">Plastid</keyword>
<dbReference type="NCBIfam" id="TIGR00090">
    <property type="entry name" value="rsfS_iojap_ybeB"/>
    <property type="match status" value="1"/>
</dbReference>
<name>J3MYS9_ORYBR</name>
<dbReference type="Proteomes" id="UP000006038">
    <property type="component" value="Chromosome 9"/>
</dbReference>
<dbReference type="SUPFAM" id="SSF101941">
    <property type="entry name" value="NAC domain"/>
    <property type="match status" value="1"/>
</dbReference>
<dbReference type="OMA" id="ENPPLRW"/>
<evidence type="ECO:0000313" key="13">
    <source>
        <dbReference type="EnsemblPlants" id="OB09G21580.1"/>
    </source>
</evidence>
<dbReference type="InterPro" id="IPR036093">
    <property type="entry name" value="NAC_dom_sf"/>
</dbReference>
<protein>
    <recommendedName>
        <fullName evidence="11">Protein Iojap, chloroplastic</fullName>
    </recommendedName>
</protein>
<dbReference type="EnsemblPlants" id="OB09G21580.1">
    <property type="protein sequence ID" value="OB09G21580.1"/>
    <property type="gene ID" value="OB09G21580"/>
</dbReference>
<evidence type="ECO:0000256" key="7">
    <source>
        <dbReference type="ARBA" id="ARBA00023125"/>
    </source>
</evidence>
<evidence type="ECO:0000256" key="9">
    <source>
        <dbReference type="ARBA" id="ARBA00023242"/>
    </source>
</evidence>
<dbReference type="GO" id="GO:0017148">
    <property type="term" value="P:negative regulation of translation"/>
    <property type="evidence" value="ECO:0007669"/>
    <property type="project" value="TreeGrafter"/>
</dbReference>
<evidence type="ECO:0000256" key="4">
    <source>
        <dbReference type="ARBA" id="ARBA00022640"/>
    </source>
</evidence>
<dbReference type="InterPro" id="IPR004394">
    <property type="entry name" value="Iojap/RsfS/C7orf30"/>
</dbReference>
<evidence type="ECO:0000313" key="14">
    <source>
        <dbReference type="Proteomes" id="UP000006038"/>
    </source>
</evidence>
<evidence type="ECO:0000256" key="3">
    <source>
        <dbReference type="ARBA" id="ARBA00022528"/>
    </source>
</evidence>
<evidence type="ECO:0000256" key="2">
    <source>
        <dbReference type="ARBA" id="ARBA00010574"/>
    </source>
</evidence>
<organism evidence="13">
    <name type="scientific">Oryza brachyantha</name>
    <name type="common">malo sina</name>
    <dbReference type="NCBI Taxonomy" id="4533"/>
    <lineage>
        <taxon>Eukaryota</taxon>
        <taxon>Viridiplantae</taxon>
        <taxon>Streptophyta</taxon>
        <taxon>Embryophyta</taxon>
        <taxon>Tracheophyta</taxon>
        <taxon>Spermatophyta</taxon>
        <taxon>Magnoliopsida</taxon>
        <taxon>Liliopsida</taxon>
        <taxon>Poales</taxon>
        <taxon>Poaceae</taxon>
        <taxon>BOP clade</taxon>
        <taxon>Oryzoideae</taxon>
        <taxon>Oryzeae</taxon>
        <taxon>Oryzinae</taxon>
        <taxon>Oryza</taxon>
    </lineage>
</organism>
<keyword evidence="3" id="KW-0150">Chloroplast</keyword>
<dbReference type="AlphaFoldDB" id="J3MYS9"/>
<dbReference type="GO" id="GO:0006355">
    <property type="term" value="P:regulation of DNA-templated transcription"/>
    <property type="evidence" value="ECO:0007669"/>
    <property type="project" value="InterPro"/>
</dbReference>
<sequence length="908" mass="100178">MESPPVRWPPGFRFSPTDEELVLYFLKRRIATGRPTPYIADVDVYKSHPSHLPGYWKATGKDRCICNGGASGRAVGSKKTLVYHHGRAPRGERTDWVMHEYTILADALPPAARDREAFALYKLFHKSGAGPKNGEQYGAPFREEDWLDDEEEEIAAAETDRPAATTTSGRAATVEELTDFEFSSEDLDVLLMQIGNEQEIIEDPRSDLSTPVSCQVQIQHGIHQGWLNDDLGKSDAADATTSGSALSMAENAGTELPINGLEQLLMQISDDQQTVEMFSGFSTSIPQFQLQHEERQVGVHSEEIGLADSTSVISAVVTAECTGPELRDIEGLLMQTENDQENAESLPDLSTPAPLHGCHQVASGDFQGSQQATFSIANLSTMVQEIPKFDLQTGPSNQIAQSILTTEPMSGETNTDEETSALRSMSGLSSYDRQDADDEFLEINDFFDPKDLEYIMGNTTSQNLIPTDDGVFDSLKYSDAPIFLPGSFDTTGVVAENQYVECGASGIHNQEFPHTTESWTHNQVALNVRSHMNDNHVVFSSHRSDTSIIHTVNEEPPNRSSNTSQSWFNAALSSLLDSVPSSPAMAAENIGLNRTLQRISSFRSQQTAREEVSTTVIHTRRRGGGLILISLVVLFAAIMWTFTNGSSPKLCKGLWMYSDLSPVILVVNPPYNFYPQALILVLLSFPLSLPIEKGDKFEFGSDKWQDDIVRFPFEANKYFSFNQSAGLLQFKTIHHMNTCSCIVSLALLVRLSQNSGRGDDADNLLEDLLNKHGDVVYSASGAPGIEADDDAECLSFAVSLAKVASEVKAADIRVLFVKPLVYWTRFFIILTAFSNAQIDAISSKMRDIGEKQFSIVASGDTKPNSWTLLDFGDVVVHIFLPQQRAFYNLEEFYGNATTIELPFESQLQ</sequence>
<dbReference type="SUPFAM" id="SSF81301">
    <property type="entry name" value="Nucleotidyltransferase"/>
    <property type="match status" value="1"/>
</dbReference>
<dbReference type="Pfam" id="PF02365">
    <property type="entry name" value="NAM"/>
    <property type="match status" value="2"/>
</dbReference>
<reference evidence="13" key="2">
    <citation type="submission" date="2013-04" db="UniProtKB">
        <authorList>
            <consortium name="EnsemblPlants"/>
        </authorList>
    </citation>
    <scope>IDENTIFICATION</scope>
</reference>
<feature type="domain" description="NAC" evidence="12">
    <location>
        <begin position="1"/>
        <end position="126"/>
    </location>
</feature>
<dbReference type="Gene3D" id="2.170.150.80">
    <property type="entry name" value="NAC domain"/>
    <property type="match status" value="1"/>
</dbReference>
<evidence type="ECO:0000256" key="10">
    <source>
        <dbReference type="ARBA" id="ARBA00061915"/>
    </source>
</evidence>
<keyword evidence="6" id="KW-0805">Transcription regulation</keyword>
<evidence type="ECO:0000256" key="11">
    <source>
        <dbReference type="ARBA" id="ARBA00069129"/>
    </source>
</evidence>
<dbReference type="InterPro" id="IPR003441">
    <property type="entry name" value="NAC-dom"/>
</dbReference>
<keyword evidence="7" id="KW-0238">DNA-binding</keyword>
<dbReference type="HAMAP" id="MF_01477">
    <property type="entry name" value="Iojap_RsfS"/>
    <property type="match status" value="1"/>
</dbReference>
<keyword evidence="8" id="KW-0804">Transcription</keyword>
<dbReference type="GO" id="GO:0043023">
    <property type="term" value="F:ribosomal large subunit binding"/>
    <property type="evidence" value="ECO:0007669"/>
    <property type="project" value="TreeGrafter"/>
</dbReference>
<evidence type="ECO:0000259" key="12">
    <source>
        <dbReference type="PROSITE" id="PS51005"/>
    </source>
</evidence>
<dbReference type="GO" id="GO:0009507">
    <property type="term" value="C:chloroplast"/>
    <property type="evidence" value="ECO:0007669"/>
    <property type="project" value="UniProtKB-SubCell"/>
</dbReference>
<evidence type="ECO:0000256" key="1">
    <source>
        <dbReference type="ARBA" id="ARBA00004229"/>
    </source>
</evidence>
<proteinExistence type="inferred from homology"/>
<dbReference type="eggNOG" id="ENOG502QT9T">
    <property type="taxonomic scope" value="Eukaryota"/>
</dbReference>
<dbReference type="PANTHER" id="PTHR21043:SF2">
    <property type="entry name" value="PROTEIN IOJAP, CHLOROPLASTIC"/>
    <property type="match status" value="1"/>
</dbReference>
<dbReference type="Gramene" id="OB09G21580.1">
    <property type="protein sequence ID" value="OB09G21580.1"/>
    <property type="gene ID" value="OB09G21580"/>
</dbReference>
<dbReference type="Pfam" id="PF02410">
    <property type="entry name" value="RsfS"/>
    <property type="match status" value="1"/>
</dbReference>
<dbReference type="GO" id="GO:0090071">
    <property type="term" value="P:negative regulation of ribosome biogenesis"/>
    <property type="evidence" value="ECO:0007669"/>
    <property type="project" value="TreeGrafter"/>
</dbReference>
<accession>J3MYS9</accession>
<dbReference type="InterPro" id="IPR043519">
    <property type="entry name" value="NT_sf"/>
</dbReference>
<evidence type="ECO:0000256" key="5">
    <source>
        <dbReference type="ARBA" id="ARBA00022946"/>
    </source>
</evidence>
<dbReference type="FunFam" id="3.30.460.10:FF:000026">
    <property type="entry name" value="Protein Iojap, chloroplastic"/>
    <property type="match status" value="1"/>
</dbReference>
<keyword evidence="14" id="KW-1185">Reference proteome</keyword>
<dbReference type="GO" id="GO:0003677">
    <property type="term" value="F:DNA binding"/>
    <property type="evidence" value="ECO:0007669"/>
    <property type="project" value="UniProtKB-KW"/>
</dbReference>